<keyword evidence="8" id="KW-0472">Membrane</keyword>
<dbReference type="InterPro" id="IPR004606">
    <property type="entry name" value="Mop_domain"/>
</dbReference>
<dbReference type="PANTHER" id="PTHR43514:SF4">
    <property type="entry name" value="ABC TRANSPORTER I FAMILY MEMBER 10"/>
    <property type="match status" value="1"/>
</dbReference>
<keyword evidence="13" id="KW-1185">Reference proteome</keyword>
<dbReference type="Pfam" id="PF03459">
    <property type="entry name" value="TOBE"/>
    <property type="match status" value="1"/>
</dbReference>
<evidence type="ECO:0000256" key="1">
    <source>
        <dbReference type="ARBA" id="ARBA00022448"/>
    </source>
</evidence>
<evidence type="ECO:0000256" key="8">
    <source>
        <dbReference type="ARBA" id="ARBA00023136"/>
    </source>
</evidence>
<dbReference type="GO" id="GO:0005524">
    <property type="term" value="F:ATP binding"/>
    <property type="evidence" value="ECO:0007669"/>
    <property type="project" value="UniProtKB-KW"/>
</dbReference>
<dbReference type="RefSeq" id="WP_121171511.1">
    <property type="nucleotide sequence ID" value="NZ_RBIN01000002.1"/>
</dbReference>
<keyword evidence="3 9" id="KW-0500">Molybdenum</keyword>
<dbReference type="PROSITE" id="PS51866">
    <property type="entry name" value="MOP"/>
    <property type="match status" value="1"/>
</dbReference>
<evidence type="ECO:0000256" key="5">
    <source>
        <dbReference type="ARBA" id="ARBA00022741"/>
    </source>
</evidence>
<dbReference type="Gene3D" id="3.40.50.300">
    <property type="entry name" value="P-loop containing nucleotide triphosphate hydrolases"/>
    <property type="match status" value="1"/>
</dbReference>
<evidence type="ECO:0000256" key="2">
    <source>
        <dbReference type="ARBA" id="ARBA00022475"/>
    </source>
</evidence>
<comment type="caution">
    <text evidence="12">The sequence shown here is derived from an EMBL/GenBank/DDBJ whole genome shotgun (WGS) entry which is preliminary data.</text>
</comment>
<dbReference type="SUPFAM" id="SSF52540">
    <property type="entry name" value="P-loop containing nucleoside triphosphate hydrolases"/>
    <property type="match status" value="1"/>
</dbReference>
<dbReference type="NCBIfam" id="TIGR02142">
    <property type="entry name" value="modC_ABC"/>
    <property type="match status" value="1"/>
</dbReference>
<feature type="domain" description="Mop" evidence="11">
    <location>
        <begin position="290"/>
        <end position="357"/>
    </location>
</feature>
<dbReference type="InterPro" id="IPR017871">
    <property type="entry name" value="ABC_transporter-like_CS"/>
</dbReference>
<dbReference type="InterPro" id="IPR005116">
    <property type="entry name" value="Transp-assoc_OB_typ1"/>
</dbReference>
<name>A0A420WZN5_9GAMM</name>
<dbReference type="GO" id="GO:0016020">
    <property type="term" value="C:membrane"/>
    <property type="evidence" value="ECO:0007669"/>
    <property type="project" value="InterPro"/>
</dbReference>
<dbReference type="InterPro" id="IPR050334">
    <property type="entry name" value="Molybdenum_import_ModC"/>
</dbReference>
<keyword evidence="7" id="KW-1278">Translocase</keyword>
<dbReference type="EMBL" id="RBIN01000002">
    <property type="protein sequence ID" value="RKR06816.1"/>
    <property type="molecule type" value="Genomic_DNA"/>
</dbReference>
<organism evidence="12 13">
    <name type="scientific">Kushneria sinocarnis</name>
    <dbReference type="NCBI Taxonomy" id="595502"/>
    <lineage>
        <taxon>Bacteria</taxon>
        <taxon>Pseudomonadati</taxon>
        <taxon>Pseudomonadota</taxon>
        <taxon>Gammaproteobacteria</taxon>
        <taxon>Oceanospirillales</taxon>
        <taxon>Halomonadaceae</taxon>
        <taxon>Kushneria</taxon>
    </lineage>
</organism>
<dbReference type="OrthoDB" id="9802264at2"/>
<proteinExistence type="predicted"/>
<keyword evidence="2" id="KW-1003">Cell membrane</keyword>
<feature type="domain" description="ABC transporter" evidence="10">
    <location>
        <begin position="1"/>
        <end position="229"/>
    </location>
</feature>
<dbReference type="PROSITE" id="PS00211">
    <property type="entry name" value="ABC_TRANSPORTER_1"/>
    <property type="match status" value="1"/>
</dbReference>
<dbReference type="GO" id="GO:0140359">
    <property type="term" value="F:ABC-type transporter activity"/>
    <property type="evidence" value="ECO:0007669"/>
    <property type="project" value="InterPro"/>
</dbReference>
<evidence type="ECO:0000313" key="13">
    <source>
        <dbReference type="Proteomes" id="UP000281975"/>
    </source>
</evidence>
<dbReference type="SMART" id="SM00382">
    <property type="entry name" value="AAA"/>
    <property type="match status" value="1"/>
</dbReference>
<evidence type="ECO:0000256" key="9">
    <source>
        <dbReference type="PROSITE-ProRule" id="PRU01213"/>
    </source>
</evidence>
<dbReference type="Proteomes" id="UP000281975">
    <property type="component" value="Unassembled WGS sequence"/>
</dbReference>
<evidence type="ECO:0000259" key="11">
    <source>
        <dbReference type="PROSITE" id="PS51866"/>
    </source>
</evidence>
<dbReference type="GO" id="GO:0015098">
    <property type="term" value="F:molybdate ion transmembrane transporter activity"/>
    <property type="evidence" value="ECO:0007669"/>
    <property type="project" value="InterPro"/>
</dbReference>
<dbReference type="InterPro" id="IPR008995">
    <property type="entry name" value="Mo/tungstate-bd_C_term_dom"/>
</dbReference>
<dbReference type="SUPFAM" id="SSF50331">
    <property type="entry name" value="MOP-like"/>
    <property type="match status" value="1"/>
</dbReference>
<dbReference type="InterPro" id="IPR003439">
    <property type="entry name" value="ABC_transporter-like_ATP-bd"/>
</dbReference>
<sequence length="366" mass="40035">MLELDVTRQLGDLTLAASLTAPEQGVTALFGESGSGKTSLLRLMAGLDRPDRGVIRLDGETLVDTGRGVWVPPHRRRLGVVFQEARLFPHYRVRGNLRYALHASMQGEFERIVALLGIGHLLDRMPGSLSGGEARRVSIGRALLSGPRLLLMDEPLTGLDGARKQELLDYIARLAREVEIPIIFVSHDTDELMAVATRLALVEQGRIIASGELDDMLARLDLSDQLGGFEASSRLHAVLGQPEPDHRLIRAQLADGQQLLLPADAGAPGEAIALRIRVRDVALALEAPRHTSFRNLLAATIEAHDAERERPTVELTLRIGSERLRSRVTRHAFDELGLCRGQAVVAMIRSVSLSTSGRAQRQDVMD</sequence>
<dbReference type="InterPro" id="IPR027417">
    <property type="entry name" value="P-loop_NTPase"/>
</dbReference>
<reference evidence="12 13" key="1">
    <citation type="submission" date="2018-10" db="EMBL/GenBank/DDBJ databases">
        <title>Genomic Encyclopedia of Type Strains, Phase IV (KMG-IV): sequencing the most valuable type-strain genomes for metagenomic binning, comparative biology and taxonomic classification.</title>
        <authorList>
            <person name="Goeker M."/>
        </authorList>
    </citation>
    <scope>NUCLEOTIDE SEQUENCE [LARGE SCALE GENOMIC DNA]</scope>
    <source>
        <strain evidence="12 13">DSM 23229</strain>
    </source>
</reference>
<keyword evidence="1" id="KW-0813">Transport</keyword>
<evidence type="ECO:0000313" key="12">
    <source>
        <dbReference type="EMBL" id="RKR06816.1"/>
    </source>
</evidence>
<keyword evidence="4" id="KW-0997">Cell inner membrane</keyword>
<dbReference type="InterPro" id="IPR003593">
    <property type="entry name" value="AAA+_ATPase"/>
</dbReference>
<gene>
    <name evidence="12" type="ORF">C7446_0815</name>
</gene>
<evidence type="ECO:0000256" key="4">
    <source>
        <dbReference type="ARBA" id="ARBA00022519"/>
    </source>
</evidence>
<evidence type="ECO:0000256" key="7">
    <source>
        <dbReference type="ARBA" id="ARBA00022967"/>
    </source>
</evidence>
<evidence type="ECO:0000256" key="6">
    <source>
        <dbReference type="ARBA" id="ARBA00022840"/>
    </source>
</evidence>
<protein>
    <submittedName>
        <fullName evidence="12">Molybdate transport system ATP-binding protein</fullName>
    </submittedName>
</protein>
<dbReference type="PROSITE" id="PS50893">
    <property type="entry name" value="ABC_TRANSPORTER_2"/>
    <property type="match status" value="1"/>
</dbReference>
<dbReference type="PANTHER" id="PTHR43514">
    <property type="entry name" value="ABC TRANSPORTER I FAMILY MEMBER 10"/>
    <property type="match status" value="1"/>
</dbReference>
<dbReference type="Pfam" id="PF00005">
    <property type="entry name" value="ABC_tran"/>
    <property type="match status" value="1"/>
</dbReference>
<dbReference type="GO" id="GO:0016887">
    <property type="term" value="F:ATP hydrolysis activity"/>
    <property type="evidence" value="ECO:0007669"/>
    <property type="project" value="InterPro"/>
</dbReference>
<evidence type="ECO:0000259" key="10">
    <source>
        <dbReference type="PROSITE" id="PS50893"/>
    </source>
</evidence>
<keyword evidence="6 12" id="KW-0067">ATP-binding</keyword>
<dbReference type="Gene3D" id="2.40.50.100">
    <property type="match status" value="1"/>
</dbReference>
<accession>A0A420WZN5</accession>
<evidence type="ECO:0000256" key="3">
    <source>
        <dbReference type="ARBA" id="ARBA00022505"/>
    </source>
</evidence>
<dbReference type="InterPro" id="IPR011868">
    <property type="entry name" value="ModC_ABC_ATP-bd"/>
</dbReference>
<dbReference type="AlphaFoldDB" id="A0A420WZN5"/>
<keyword evidence="5" id="KW-0547">Nucleotide-binding</keyword>